<comment type="caution">
    <text evidence="2">The sequence shown here is derived from an EMBL/GenBank/DDBJ whole genome shotgun (WGS) entry which is preliminary data.</text>
</comment>
<sequence length="160" mass="19076">MSDLSRNLIHLRWLLKLVDFRVVGELSWGSTVLLTLYWEMYRVTKPNKAKIGCCLSLLQSWAQFYFPFLRHRVNQPYTFSLLTRWNHSASYVGIPTALEDIRLLLNQRSEAHFQWTPYEDQTIQAVILNKFLQNPNIWHVRVLLVNYAIVEMHQMDRVLQ</sequence>
<reference evidence="2 3" key="1">
    <citation type="submission" date="2023-03" db="EMBL/GenBank/DDBJ databases">
        <title>WGS of Gossypium arboreum.</title>
        <authorList>
            <person name="Yu D."/>
        </authorList>
    </citation>
    <scope>NUCLEOTIDE SEQUENCE [LARGE SCALE GENOMIC DNA]</scope>
    <source>
        <tissue evidence="2">Leaf</tissue>
    </source>
</reference>
<dbReference type="PANTHER" id="PTHR46033">
    <property type="entry name" value="PROTEIN MAIN-LIKE 2"/>
    <property type="match status" value="1"/>
</dbReference>
<dbReference type="EMBL" id="JARKNE010000001">
    <property type="protein sequence ID" value="KAK5845965.1"/>
    <property type="molecule type" value="Genomic_DNA"/>
</dbReference>
<dbReference type="InterPro" id="IPR019557">
    <property type="entry name" value="AminoTfrase-like_pln_mobile"/>
</dbReference>
<feature type="domain" description="Aminotransferase-like plant mobile" evidence="1">
    <location>
        <begin position="2"/>
        <end position="159"/>
    </location>
</feature>
<protein>
    <recommendedName>
        <fullName evidence="1">Aminotransferase-like plant mobile domain-containing protein</fullName>
    </recommendedName>
</protein>
<accession>A0ABR0R307</accession>
<evidence type="ECO:0000313" key="2">
    <source>
        <dbReference type="EMBL" id="KAK5845965.1"/>
    </source>
</evidence>
<name>A0ABR0R307_GOSAR</name>
<dbReference type="Proteomes" id="UP001358586">
    <property type="component" value="Chromosome 1"/>
</dbReference>
<dbReference type="Pfam" id="PF10536">
    <property type="entry name" value="PMD"/>
    <property type="match status" value="1"/>
</dbReference>
<keyword evidence="3" id="KW-1185">Reference proteome</keyword>
<dbReference type="InterPro" id="IPR044824">
    <property type="entry name" value="MAIN-like"/>
</dbReference>
<organism evidence="2 3">
    <name type="scientific">Gossypium arboreum</name>
    <name type="common">Tree cotton</name>
    <name type="synonym">Gossypium nanking</name>
    <dbReference type="NCBI Taxonomy" id="29729"/>
    <lineage>
        <taxon>Eukaryota</taxon>
        <taxon>Viridiplantae</taxon>
        <taxon>Streptophyta</taxon>
        <taxon>Embryophyta</taxon>
        <taxon>Tracheophyta</taxon>
        <taxon>Spermatophyta</taxon>
        <taxon>Magnoliopsida</taxon>
        <taxon>eudicotyledons</taxon>
        <taxon>Gunneridae</taxon>
        <taxon>Pentapetalae</taxon>
        <taxon>rosids</taxon>
        <taxon>malvids</taxon>
        <taxon>Malvales</taxon>
        <taxon>Malvaceae</taxon>
        <taxon>Malvoideae</taxon>
        <taxon>Gossypium</taxon>
    </lineage>
</organism>
<dbReference type="PANTHER" id="PTHR46033:SF8">
    <property type="entry name" value="PROTEIN MAINTENANCE OF MERISTEMS-LIKE"/>
    <property type="match status" value="1"/>
</dbReference>
<proteinExistence type="predicted"/>
<evidence type="ECO:0000259" key="1">
    <source>
        <dbReference type="Pfam" id="PF10536"/>
    </source>
</evidence>
<gene>
    <name evidence="2" type="ORF">PVK06_002225</name>
</gene>
<evidence type="ECO:0000313" key="3">
    <source>
        <dbReference type="Proteomes" id="UP001358586"/>
    </source>
</evidence>